<protein>
    <submittedName>
        <fullName evidence="13">Na+:solute symporter</fullName>
    </submittedName>
</protein>
<feature type="transmembrane region" description="Helical" evidence="12">
    <location>
        <begin position="310"/>
        <end position="327"/>
    </location>
</feature>
<keyword evidence="3" id="KW-0813">Transport</keyword>
<keyword evidence="14" id="KW-1185">Reference proteome</keyword>
<evidence type="ECO:0000313" key="13">
    <source>
        <dbReference type="EMBL" id="WED65090.1"/>
    </source>
</evidence>
<gene>
    <name evidence="13" type="ORF">PXH66_22355</name>
</gene>
<dbReference type="KEGG" id="slom:PXH66_22355"/>
<dbReference type="Gene3D" id="1.20.1730.10">
    <property type="entry name" value="Sodium/glucose cotransporter"/>
    <property type="match status" value="1"/>
</dbReference>
<dbReference type="RefSeq" id="WP_330929476.1">
    <property type="nucleotide sequence ID" value="NZ_CP119075.1"/>
</dbReference>
<dbReference type="InterPro" id="IPR038377">
    <property type="entry name" value="Na/Glc_symporter_sf"/>
</dbReference>
<comment type="similarity">
    <text evidence="2 11">Belongs to the sodium:solute symporter (SSF) (TC 2.A.21) family.</text>
</comment>
<dbReference type="Pfam" id="PF00474">
    <property type="entry name" value="SSF"/>
    <property type="match status" value="1"/>
</dbReference>
<feature type="transmembrane region" description="Helical" evidence="12">
    <location>
        <begin position="366"/>
        <end position="383"/>
    </location>
</feature>
<evidence type="ECO:0000256" key="8">
    <source>
        <dbReference type="ARBA" id="ARBA00023065"/>
    </source>
</evidence>
<evidence type="ECO:0000313" key="14">
    <source>
        <dbReference type="Proteomes" id="UP001218638"/>
    </source>
</evidence>
<feature type="transmembrane region" description="Helical" evidence="12">
    <location>
        <begin position="395"/>
        <end position="418"/>
    </location>
</feature>
<feature type="transmembrane region" description="Helical" evidence="12">
    <location>
        <begin position="6"/>
        <end position="24"/>
    </location>
</feature>
<organism evidence="13 14">
    <name type="scientific">Synoicihabitans lomoniglobus</name>
    <dbReference type="NCBI Taxonomy" id="2909285"/>
    <lineage>
        <taxon>Bacteria</taxon>
        <taxon>Pseudomonadati</taxon>
        <taxon>Verrucomicrobiota</taxon>
        <taxon>Opitutia</taxon>
        <taxon>Opitutales</taxon>
        <taxon>Opitutaceae</taxon>
        <taxon>Synoicihabitans</taxon>
    </lineage>
</organism>
<proteinExistence type="inferred from homology"/>
<dbReference type="CDD" id="cd11477">
    <property type="entry name" value="SLC5sbd_u1"/>
    <property type="match status" value="1"/>
</dbReference>
<dbReference type="PANTHER" id="PTHR42985:SF40">
    <property type="entry name" value="LD47995P-RELATED"/>
    <property type="match status" value="1"/>
</dbReference>
<feature type="transmembrane region" description="Helical" evidence="12">
    <location>
        <begin position="186"/>
        <end position="214"/>
    </location>
</feature>
<dbReference type="InterPro" id="IPR051163">
    <property type="entry name" value="Sodium:Solute_Symporter_SSF"/>
</dbReference>
<keyword evidence="5 12" id="KW-0812">Transmembrane</keyword>
<dbReference type="EMBL" id="CP119075">
    <property type="protein sequence ID" value="WED65090.1"/>
    <property type="molecule type" value="Genomic_DNA"/>
</dbReference>
<dbReference type="GO" id="GO:0015293">
    <property type="term" value="F:symporter activity"/>
    <property type="evidence" value="ECO:0007669"/>
    <property type="project" value="TreeGrafter"/>
</dbReference>
<accession>A0AAF0CNY7</accession>
<keyword evidence="10" id="KW-0739">Sodium transport</keyword>
<feature type="transmembrane region" description="Helical" evidence="12">
    <location>
        <begin position="73"/>
        <end position="93"/>
    </location>
</feature>
<evidence type="ECO:0000256" key="12">
    <source>
        <dbReference type="SAM" id="Phobius"/>
    </source>
</evidence>
<evidence type="ECO:0000256" key="3">
    <source>
        <dbReference type="ARBA" id="ARBA00022448"/>
    </source>
</evidence>
<evidence type="ECO:0000256" key="6">
    <source>
        <dbReference type="ARBA" id="ARBA00022989"/>
    </source>
</evidence>
<dbReference type="InterPro" id="IPR001734">
    <property type="entry name" value="Na/solute_symporter"/>
</dbReference>
<evidence type="ECO:0000256" key="11">
    <source>
        <dbReference type="RuleBase" id="RU362091"/>
    </source>
</evidence>
<feature type="transmembrane region" description="Helical" evidence="12">
    <location>
        <begin position="450"/>
        <end position="469"/>
    </location>
</feature>
<keyword evidence="7" id="KW-0915">Sodium</keyword>
<keyword evidence="4" id="KW-1003">Cell membrane</keyword>
<dbReference type="GO" id="GO:0005886">
    <property type="term" value="C:plasma membrane"/>
    <property type="evidence" value="ECO:0007669"/>
    <property type="project" value="UniProtKB-SubCell"/>
</dbReference>
<keyword evidence="9 12" id="KW-0472">Membrane</keyword>
<keyword evidence="6 12" id="KW-1133">Transmembrane helix</keyword>
<evidence type="ECO:0000256" key="9">
    <source>
        <dbReference type="ARBA" id="ARBA00023136"/>
    </source>
</evidence>
<feature type="transmembrane region" description="Helical" evidence="12">
    <location>
        <begin position="269"/>
        <end position="290"/>
    </location>
</feature>
<comment type="subcellular location">
    <subcellularLocation>
        <location evidence="1">Cell membrane</location>
        <topology evidence="1">Multi-pass membrane protein</topology>
    </subcellularLocation>
</comment>
<evidence type="ECO:0000256" key="4">
    <source>
        <dbReference type="ARBA" id="ARBA00022475"/>
    </source>
</evidence>
<feature type="transmembrane region" description="Helical" evidence="12">
    <location>
        <begin position="123"/>
        <end position="147"/>
    </location>
</feature>
<dbReference type="PANTHER" id="PTHR42985">
    <property type="entry name" value="SODIUM-COUPLED MONOCARBOXYLATE TRANSPORTER"/>
    <property type="match status" value="1"/>
</dbReference>
<dbReference type="GO" id="GO:0006814">
    <property type="term" value="P:sodium ion transport"/>
    <property type="evidence" value="ECO:0007669"/>
    <property type="project" value="UniProtKB-KW"/>
</dbReference>
<feature type="transmembrane region" description="Helical" evidence="12">
    <location>
        <begin position="234"/>
        <end position="257"/>
    </location>
</feature>
<reference evidence="13" key="1">
    <citation type="submission" date="2023-03" db="EMBL/GenBank/DDBJ databases">
        <title>Lomoglobus Profundus gen. nov., sp. nov., a novel member of the phylum Verrucomicrobia, isolated from deep-marine sediment of South China Sea.</title>
        <authorList>
            <person name="Ahmad T."/>
            <person name="Ishaq S.E."/>
            <person name="Wang F."/>
        </authorList>
    </citation>
    <scope>NUCLEOTIDE SEQUENCE</scope>
    <source>
        <strain evidence="13">LMO-M01</strain>
    </source>
</reference>
<feature type="transmembrane region" description="Helical" evidence="12">
    <location>
        <begin position="159"/>
        <end position="179"/>
    </location>
</feature>
<evidence type="ECO:0000256" key="10">
    <source>
        <dbReference type="ARBA" id="ARBA00023201"/>
    </source>
</evidence>
<sequence>MEFLDYTVIGLYFLLVVGIGVMSYRKVKGSRDFFVAGGKIPWWLGGVSHHVSGYSGVVFVGYAAIAYEYGFTLYVWWAGSIIVACVIGALVFAPRWARLRMALAIESPTEYLAMRYGVATQQVMAWSGVLLKLFDVGAKWASIGILLHGFTGLPLTTGILLSGVVSLCYITVGGLWADLYNDFAQFFVQVAAGLVLFVTVARHLGGVSSVATIWERLPSDHGQLFNGPYTPLFLVGFVMVATMSSNGGTWNLAARYIGAPSAASARKTALLSGALYLVWPLVLFFPMWAAPLLLPNIADPSQSYVLLVRQYLPAGLVGLVLASMFAATTSMTSSDTNTISSVVTRDILPVLSAKFRDLDQRQSLRLARLTTLAFMAATLLIGIEAERFGGVLGLIISWFGALIGPVSVPMLFGLLPVYRTADARAAIGSILAGFAGFVVVTYGMEAELGLRILVPIASSITVFSAMAGWRRKRPVPRAVAKLMQGLSSDAVG</sequence>
<evidence type="ECO:0000256" key="5">
    <source>
        <dbReference type="ARBA" id="ARBA00022692"/>
    </source>
</evidence>
<feature type="transmembrane region" description="Helical" evidence="12">
    <location>
        <begin position="44"/>
        <end position="67"/>
    </location>
</feature>
<evidence type="ECO:0000256" key="2">
    <source>
        <dbReference type="ARBA" id="ARBA00006434"/>
    </source>
</evidence>
<dbReference type="PROSITE" id="PS50283">
    <property type="entry name" value="NA_SOLUT_SYMP_3"/>
    <property type="match status" value="1"/>
</dbReference>
<dbReference type="AlphaFoldDB" id="A0AAF0CNY7"/>
<keyword evidence="8" id="KW-0406">Ion transport</keyword>
<evidence type="ECO:0000256" key="1">
    <source>
        <dbReference type="ARBA" id="ARBA00004651"/>
    </source>
</evidence>
<dbReference type="Proteomes" id="UP001218638">
    <property type="component" value="Chromosome"/>
</dbReference>
<evidence type="ECO:0000256" key="7">
    <source>
        <dbReference type="ARBA" id="ARBA00023053"/>
    </source>
</evidence>
<name>A0AAF0CNY7_9BACT</name>
<feature type="transmembrane region" description="Helical" evidence="12">
    <location>
        <begin position="425"/>
        <end position="444"/>
    </location>
</feature>